<evidence type="ECO:0000313" key="3">
    <source>
        <dbReference type="Proteomes" id="UP000218231"/>
    </source>
</evidence>
<dbReference type="SUPFAM" id="SSF52540">
    <property type="entry name" value="P-loop containing nucleoside triphosphate hydrolases"/>
    <property type="match status" value="1"/>
</dbReference>
<protein>
    <recommendedName>
        <fullName evidence="1">Protein CR006 P-loop domain-containing protein</fullName>
    </recommendedName>
</protein>
<organism evidence="2 3">
    <name type="scientific">Diploscapter pachys</name>
    <dbReference type="NCBI Taxonomy" id="2018661"/>
    <lineage>
        <taxon>Eukaryota</taxon>
        <taxon>Metazoa</taxon>
        <taxon>Ecdysozoa</taxon>
        <taxon>Nematoda</taxon>
        <taxon>Chromadorea</taxon>
        <taxon>Rhabditida</taxon>
        <taxon>Rhabditina</taxon>
        <taxon>Rhabditomorpha</taxon>
        <taxon>Rhabditoidea</taxon>
        <taxon>Rhabditidae</taxon>
        <taxon>Diploscapter</taxon>
    </lineage>
</organism>
<dbReference type="EMBL" id="LIAE01010179">
    <property type="protein sequence ID" value="PAV65940.1"/>
    <property type="molecule type" value="Genomic_DNA"/>
</dbReference>
<evidence type="ECO:0000313" key="2">
    <source>
        <dbReference type="EMBL" id="PAV65940.1"/>
    </source>
</evidence>
<dbReference type="Gene3D" id="3.40.50.300">
    <property type="entry name" value="P-loop containing nucleotide triphosphate hydrolases"/>
    <property type="match status" value="1"/>
</dbReference>
<dbReference type="InterPro" id="IPR026866">
    <property type="entry name" value="CR006_AAA"/>
</dbReference>
<gene>
    <name evidence="2" type="ORF">WR25_00411</name>
</gene>
<evidence type="ECO:0000259" key="1">
    <source>
        <dbReference type="Pfam" id="PF13166"/>
    </source>
</evidence>
<dbReference type="Pfam" id="PF13166">
    <property type="entry name" value="AAA_13"/>
    <property type="match status" value="1"/>
</dbReference>
<proteinExistence type="predicted"/>
<reference evidence="2 3" key="1">
    <citation type="journal article" date="2017" name="Curr. Biol.">
        <title>Genome architecture and evolution of a unichromosomal asexual nematode.</title>
        <authorList>
            <person name="Fradin H."/>
            <person name="Zegar C."/>
            <person name="Gutwein M."/>
            <person name="Lucas J."/>
            <person name="Kovtun M."/>
            <person name="Corcoran D."/>
            <person name="Baugh L.R."/>
            <person name="Kiontke K."/>
            <person name="Gunsalus K."/>
            <person name="Fitch D.H."/>
            <person name="Piano F."/>
        </authorList>
    </citation>
    <scope>NUCLEOTIDE SEQUENCE [LARGE SCALE GENOMIC DNA]</scope>
    <source>
        <strain evidence="2">PF1309</strain>
    </source>
</reference>
<dbReference type="InterPro" id="IPR027417">
    <property type="entry name" value="P-loop_NTPase"/>
</dbReference>
<dbReference type="Proteomes" id="UP000218231">
    <property type="component" value="Unassembled WGS sequence"/>
</dbReference>
<sequence length="897" mass="101025">MRVRDGRERLPRIWLGQTSKQAFHTGTADGIVIKNLILRGVSSYSPEQNSQIGPLTKVNMFYGHNGTGKTTIGNYLQDPADLLYHQCKTQPASADREVLVYNHSFMEANFHAGSQAGVFTLNEGNIEAEKTLVAAEDAIKKLLAEHQAEVIAGNGFGESQKSNKASLLDQLWALKKPFDTGPLRYCFASLNTKERLGEKLRMLPLTPSSDDFSTLAAEAEQLQSASDAELPAIPTIRFGEGDVETSSLLSEAIAGSGDSYLSALITNLGNSDWVKRGLQYPEREQCPFCQQTLQPGFYQEIQKVFDKTYEQRIAQLKALQTRYEGGVSRLRTQFKRAEYDASEYQLLIAKLDALLTQNTQKLDAKVASPSMVVALEPTGGIIDDLTDLIAEGQRKIDVFNLKVKDKKNHLEKIKTRFWVCFRSTCDAAITSARKVHEELGVKKEAKRKLADEIRLKAQAHQNVIAESKAKITNIDQSIGSINSSLTALGLNGFMVVREEGDLPRYRLQRPEQQAGVFKTLSEGEKTLISFLYFLEVCNDEYSLFRVTKAAHSMITPMKASDVQNDYQSFWQAIKDAQSEYYFTFVHRQDELQAALMALSDEDSEFKALCRYVNRESHSDAVNLTDFGAWESLGYEYDKSRFLEYTSDDIAASFKELKAPQLAALMELPCLFAYEGTRRPMRVGRLEVKLRNNGKILFVRPIIDERIDPIEFEQIKPLQAALDIRDWEINRTHWAVKDEDLLDVLQQVGLTPDTASCIANLSRLSKGVRDSIAFDAEGLEGFNDQRALKQLLHFIKEEKPFFEPRLQPEHLRSVLCVKGKHTNSRISFQSGAFLLFGDEAVLDEEGTTNITLHRIAITNKRAILKELDRLNINESTVFPYIESSAKYIAQKFAFQASE</sequence>
<feature type="domain" description="Protein CR006 P-loop" evidence="1">
    <location>
        <begin position="43"/>
        <end position="539"/>
    </location>
</feature>
<dbReference type="AlphaFoldDB" id="A0A2A2JWF1"/>
<comment type="caution">
    <text evidence="2">The sequence shown here is derived from an EMBL/GenBank/DDBJ whole genome shotgun (WGS) entry which is preliminary data.</text>
</comment>
<keyword evidence="3" id="KW-1185">Reference proteome</keyword>
<name>A0A2A2JWF1_9BILA</name>
<accession>A0A2A2JWF1</accession>